<comment type="caution">
    <text evidence="1">The sequence shown here is derived from an EMBL/GenBank/DDBJ whole genome shotgun (WGS) entry which is preliminary data.</text>
</comment>
<proteinExistence type="predicted"/>
<reference evidence="1 2" key="1">
    <citation type="submission" date="2018-10" db="EMBL/GenBank/DDBJ databases">
        <title>Natrarchaeobius chitinivorans gen. nov., sp. nov., and Natrarchaeobius haloalkaliphilus sp. nov., alkaliphilic, chitin-utilizing haloarchaea from hypersaline alkaline lakes.</title>
        <authorList>
            <person name="Sorokin D.Y."/>
            <person name="Elcheninov A.G."/>
            <person name="Kostrikina N.A."/>
            <person name="Bale N.J."/>
            <person name="Sinninghe Damste J.S."/>
            <person name="Khijniak T.V."/>
            <person name="Kublanov I.V."/>
            <person name="Toshchakov S.V."/>
        </authorList>
    </citation>
    <scope>NUCLEOTIDE SEQUENCE [LARGE SCALE GENOMIC DNA]</scope>
    <source>
        <strain evidence="1 2">AArcht4T</strain>
    </source>
</reference>
<dbReference type="Proteomes" id="UP000282323">
    <property type="component" value="Unassembled WGS sequence"/>
</dbReference>
<dbReference type="OrthoDB" id="260050at2157"/>
<sequence length="101" mass="11397">MAESEMEDFLILRELEEPITQDELQAVDKRSTACRRELDDEGMKVRAVESEVLTDEDGNVTGTHCHYRAESEVAVRAHANRAELPISRIDRPGRPLGGDFD</sequence>
<name>A0A3N6M3L4_NATCH</name>
<protein>
    <submittedName>
        <fullName evidence="1">DUF4242 domain-containing protein</fullName>
    </submittedName>
</protein>
<dbReference type="InterPro" id="IPR025336">
    <property type="entry name" value="SCO4226-like"/>
</dbReference>
<dbReference type="AlphaFoldDB" id="A0A3N6M3L4"/>
<keyword evidence="2" id="KW-1185">Reference proteome</keyword>
<dbReference type="EMBL" id="REGA01000001">
    <property type="protein sequence ID" value="RQG98068.1"/>
    <property type="molecule type" value="Genomic_DNA"/>
</dbReference>
<dbReference type="Pfam" id="PF14026">
    <property type="entry name" value="SCO4226-like"/>
    <property type="match status" value="1"/>
</dbReference>
<organism evidence="1 2">
    <name type="scientific">Natrarchaeobius chitinivorans</name>
    <dbReference type="NCBI Taxonomy" id="1679083"/>
    <lineage>
        <taxon>Archaea</taxon>
        <taxon>Methanobacteriati</taxon>
        <taxon>Methanobacteriota</taxon>
        <taxon>Stenosarchaea group</taxon>
        <taxon>Halobacteria</taxon>
        <taxon>Halobacteriales</taxon>
        <taxon>Natrialbaceae</taxon>
        <taxon>Natrarchaeobius</taxon>
    </lineage>
</organism>
<evidence type="ECO:0000313" key="2">
    <source>
        <dbReference type="Proteomes" id="UP000282323"/>
    </source>
</evidence>
<dbReference type="RefSeq" id="WP_124194053.1">
    <property type="nucleotide sequence ID" value="NZ_REGA01000001.1"/>
</dbReference>
<accession>A0A3N6M3L4</accession>
<evidence type="ECO:0000313" key="1">
    <source>
        <dbReference type="EMBL" id="RQG98068.1"/>
    </source>
</evidence>
<gene>
    <name evidence="1" type="ORF">EA473_02445</name>
</gene>